<dbReference type="InterPro" id="IPR000943">
    <property type="entry name" value="RNA_pol_sigma70"/>
</dbReference>
<sequence length="345" mass="39145">MAKYTLPVHPEEVTKRLFLAISKRTKDVLEQRFGLNKSPKRMTLEAIGQKYGITRERVRQIEADGMSRIKKSQAYSDLKGVFVAMEQYFDREGGVLKEATALGSLVSHPKHENHVYFLLSLHDPFERFHETDSMHDRWSYGKDAHEKAKHTLEHAVGELRRTAKPVSEAQLFEVLTASSHAVTGSAVAGGALSNWLELSKLISKNYFNEWGLVEFPEIRPRGVRDLSHMVLTRCGKPLHFSDVAIRIGKLIGKPVHVQTVHNELIKDPRFVLVGRGLYALQNWGYAPGVVRDIISGVLGKNGPMAKEKIIAEVLHQRFVKPNTVFINLENKKYFKKLADGRYNLK</sequence>
<dbReference type="InterPro" id="IPR013324">
    <property type="entry name" value="RNA_pol_sigma_r3/r4-like"/>
</dbReference>
<name>A0A1F5VGH7_9BACT</name>
<comment type="caution">
    <text evidence="2">The sequence shown here is derived from an EMBL/GenBank/DDBJ whole genome shotgun (WGS) entry which is preliminary data.</text>
</comment>
<reference evidence="2 3" key="1">
    <citation type="journal article" date="2016" name="Nat. Commun.">
        <title>Thousands of microbial genomes shed light on interconnected biogeochemical processes in an aquifer system.</title>
        <authorList>
            <person name="Anantharaman K."/>
            <person name="Brown C.T."/>
            <person name="Hug L.A."/>
            <person name="Sharon I."/>
            <person name="Castelle C.J."/>
            <person name="Probst A.J."/>
            <person name="Thomas B.C."/>
            <person name="Singh A."/>
            <person name="Wilkins M.J."/>
            <person name="Karaoz U."/>
            <person name="Brodie E.L."/>
            <person name="Williams K.H."/>
            <person name="Hubbard S.S."/>
            <person name="Banfield J.F."/>
        </authorList>
    </citation>
    <scope>NUCLEOTIDE SEQUENCE [LARGE SCALE GENOMIC DNA]</scope>
</reference>
<dbReference type="PANTHER" id="PTHR30603:SF47">
    <property type="entry name" value="RNA POLYMERASE SIGMA FACTOR SIGD, CHLOROPLASTIC"/>
    <property type="match status" value="1"/>
</dbReference>
<dbReference type="Pfam" id="PF04545">
    <property type="entry name" value="Sigma70_r4"/>
    <property type="match status" value="1"/>
</dbReference>
<gene>
    <name evidence="2" type="ORF">A2834_01755</name>
</gene>
<dbReference type="GO" id="GO:0006352">
    <property type="term" value="P:DNA-templated transcription initiation"/>
    <property type="evidence" value="ECO:0007669"/>
    <property type="project" value="InterPro"/>
</dbReference>
<dbReference type="Gene3D" id="1.10.10.1250">
    <property type="entry name" value="RNA polymerase, subunit delta, N-terminal domain"/>
    <property type="match status" value="1"/>
</dbReference>
<organism evidence="2 3">
    <name type="scientific">Candidatus Giovannonibacteria bacterium RIFCSPHIGHO2_01_FULL_45_23</name>
    <dbReference type="NCBI Taxonomy" id="1798325"/>
    <lineage>
        <taxon>Bacteria</taxon>
        <taxon>Candidatus Giovannoniibacteriota</taxon>
    </lineage>
</organism>
<dbReference type="Proteomes" id="UP000179251">
    <property type="component" value="Unassembled WGS sequence"/>
</dbReference>
<evidence type="ECO:0000313" key="2">
    <source>
        <dbReference type="EMBL" id="OGF62031.1"/>
    </source>
</evidence>
<dbReference type="PRINTS" id="PR00046">
    <property type="entry name" value="SIGMA70FCT"/>
</dbReference>
<dbReference type="STRING" id="1798325.A2834_01755"/>
<dbReference type="InterPro" id="IPR050239">
    <property type="entry name" value="Sigma-70_RNA_pol_init_factors"/>
</dbReference>
<dbReference type="InterPro" id="IPR007630">
    <property type="entry name" value="RNA_pol_sigma70_r4"/>
</dbReference>
<accession>A0A1F5VGH7</accession>
<protein>
    <recommendedName>
        <fullName evidence="1">RNA polymerase sigma-70 region 4 domain-containing protein</fullName>
    </recommendedName>
</protein>
<evidence type="ECO:0000313" key="3">
    <source>
        <dbReference type="Proteomes" id="UP000179251"/>
    </source>
</evidence>
<evidence type="ECO:0000259" key="1">
    <source>
        <dbReference type="Pfam" id="PF04545"/>
    </source>
</evidence>
<dbReference type="SUPFAM" id="SSF88659">
    <property type="entry name" value="Sigma3 and sigma4 domains of RNA polymerase sigma factors"/>
    <property type="match status" value="1"/>
</dbReference>
<dbReference type="InterPro" id="IPR038087">
    <property type="entry name" value="RNAP_delta_N_dom_sf"/>
</dbReference>
<dbReference type="Gene3D" id="1.10.10.10">
    <property type="entry name" value="Winged helix-like DNA-binding domain superfamily/Winged helix DNA-binding domain"/>
    <property type="match status" value="1"/>
</dbReference>
<dbReference type="AlphaFoldDB" id="A0A1F5VGH7"/>
<dbReference type="PANTHER" id="PTHR30603">
    <property type="entry name" value="RNA POLYMERASE SIGMA FACTOR RPO"/>
    <property type="match status" value="1"/>
</dbReference>
<dbReference type="GO" id="GO:0003700">
    <property type="term" value="F:DNA-binding transcription factor activity"/>
    <property type="evidence" value="ECO:0007669"/>
    <property type="project" value="InterPro"/>
</dbReference>
<dbReference type="EMBL" id="MFHD01000023">
    <property type="protein sequence ID" value="OGF62031.1"/>
    <property type="molecule type" value="Genomic_DNA"/>
</dbReference>
<dbReference type="InterPro" id="IPR036388">
    <property type="entry name" value="WH-like_DNA-bd_sf"/>
</dbReference>
<proteinExistence type="predicted"/>
<feature type="domain" description="RNA polymerase sigma-70 region 4" evidence="1">
    <location>
        <begin position="22"/>
        <end position="71"/>
    </location>
</feature>